<evidence type="ECO:0000256" key="2">
    <source>
        <dbReference type="SAM" id="SignalP"/>
    </source>
</evidence>
<accession>A0A2U8GTE5</accession>
<proteinExistence type="predicted"/>
<evidence type="ECO:0000256" key="1">
    <source>
        <dbReference type="SAM" id="MobiDB-lite"/>
    </source>
</evidence>
<feature type="compositionally biased region" description="Basic and acidic residues" evidence="1">
    <location>
        <begin position="181"/>
        <end position="207"/>
    </location>
</feature>
<dbReference type="AlphaFoldDB" id="A0A2U8GTE5"/>
<dbReference type="RefSeq" id="WP_108950427.1">
    <property type="nucleotide sequence ID" value="NZ_CP022187.1"/>
</dbReference>
<feature type="signal peptide" evidence="2">
    <location>
        <begin position="1"/>
        <end position="25"/>
    </location>
</feature>
<sequence>MPISPTFRIAASTLLLCLLTPLSQAADSSAADDERASRLKDEAAQLRDQAEATYQATEPQCYERFLVNRCIDAAKQARLDDIRRARALESEARKLELAARQRAADEAMRNNPGAPQQAPATSPAADPTIRATPEAERMRSERSKAAAEAEREAVKARATQDAERAAERSKAQEAAAQRAEQAARERERYDERIREYEEKKARDASGR</sequence>
<dbReference type="KEGG" id="acom:CEW83_17150"/>
<keyword evidence="2" id="KW-0732">Signal</keyword>
<keyword evidence="4" id="KW-1185">Reference proteome</keyword>
<feature type="compositionally biased region" description="Basic and acidic residues" evidence="1">
    <location>
        <begin position="133"/>
        <end position="171"/>
    </location>
</feature>
<dbReference type="Proteomes" id="UP000244930">
    <property type="component" value="Chromosome"/>
</dbReference>
<feature type="compositionally biased region" description="Basic and acidic residues" evidence="1">
    <location>
        <begin position="99"/>
        <end position="108"/>
    </location>
</feature>
<name>A0A2U8GTE5_9RHOO</name>
<organism evidence="3 4">
    <name type="scientific">Parazoarcus communis</name>
    <dbReference type="NCBI Taxonomy" id="41977"/>
    <lineage>
        <taxon>Bacteria</taxon>
        <taxon>Pseudomonadati</taxon>
        <taxon>Pseudomonadota</taxon>
        <taxon>Betaproteobacteria</taxon>
        <taxon>Rhodocyclales</taxon>
        <taxon>Zoogloeaceae</taxon>
        <taxon>Parazoarcus</taxon>
    </lineage>
</organism>
<dbReference type="EMBL" id="CP022187">
    <property type="protein sequence ID" value="AWI76728.1"/>
    <property type="molecule type" value="Genomic_DNA"/>
</dbReference>
<feature type="chain" id="PRO_5016135250" evidence="2">
    <location>
        <begin position="26"/>
        <end position="207"/>
    </location>
</feature>
<reference evidence="3 4" key="1">
    <citation type="submission" date="2017-06" db="EMBL/GenBank/DDBJ databases">
        <title>Azoarcus.</title>
        <authorList>
            <person name="Woo J.-H."/>
            <person name="Kim H.-S."/>
        </authorList>
    </citation>
    <scope>NUCLEOTIDE SEQUENCE [LARGE SCALE GENOMIC DNA]</scope>
    <source>
        <strain evidence="3 4">TSPY31</strain>
    </source>
</reference>
<feature type="compositionally biased region" description="Low complexity" evidence="1">
    <location>
        <begin position="112"/>
        <end position="128"/>
    </location>
</feature>
<feature type="region of interest" description="Disordered" evidence="1">
    <location>
        <begin position="99"/>
        <end position="207"/>
    </location>
</feature>
<protein>
    <submittedName>
        <fullName evidence="3">Uncharacterized protein</fullName>
    </submittedName>
</protein>
<evidence type="ECO:0000313" key="3">
    <source>
        <dbReference type="EMBL" id="AWI76728.1"/>
    </source>
</evidence>
<evidence type="ECO:0000313" key="4">
    <source>
        <dbReference type="Proteomes" id="UP000244930"/>
    </source>
</evidence>
<gene>
    <name evidence="3" type="ORF">CEW83_17150</name>
</gene>